<sequence length="129" mass="13814">MFVKSPEQVKSVEMDMPGVKGVTMQLMIGREDGAPNFAMRLFTVEANGHTPLHSHNYEHEVMVVSGEGQVTGGVDGGTIRPIKGGDVIFMPANETHQFRNTGSGELKFMCLVPVSFDCGKGECAVTPGS</sequence>
<dbReference type="GO" id="GO:0046872">
    <property type="term" value="F:metal ion binding"/>
    <property type="evidence" value="ECO:0007669"/>
    <property type="project" value="UniProtKB-KW"/>
</dbReference>
<name>A0A517YVF1_9BACT</name>
<dbReference type="KEGG" id="pcor:KS4_22740"/>
<dbReference type="EMBL" id="CP036425">
    <property type="protein sequence ID" value="QDU34209.1"/>
    <property type="molecule type" value="Genomic_DNA"/>
</dbReference>
<proteinExistence type="predicted"/>
<dbReference type="InterPro" id="IPR011051">
    <property type="entry name" value="RmlC_Cupin_sf"/>
</dbReference>
<dbReference type="RefSeq" id="WP_145077867.1">
    <property type="nucleotide sequence ID" value="NZ_CP036425.1"/>
</dbReference>
<keyword evidence="3" id="KW-0456">Lyase</keyword>
<dbReference type="InterPro" id="IPR051610">
    <property type="entry name" value="GPI/OXD"/>
</dbReference>
<gene>
    <name evidence="3" type="primary">ectC</name>
    <name evidence="3" type="ORF">KS4_22740</name>
</gene>
<dbReference type="PANTHER" id="PTHR35848">
    <property type="entry name" value="OXALATE-BINDING PROTEIN"/>
    <property type="match status" value="1"/>
</dbReference>
<protein>
    <submittedName>
        <fullName evidence="3">L-ectoine synthase</fullName>
        <ecNumber evidence="3">4.2.1.108</ecNumber>
    </submittedName>
</protein>
<evidence type="ECO:0000313" key="3">
    <source>
        <dbReference type="EMBL" id="QDU34209.1"/>
    </source>
</evidence>
<evidence type="ECO:0000313" key="4">
    <source>
        <dbReference type="Proteomes" id="UP000317369"/>
    </source>
</evidence>
<reference evidence="3 4" key="1">
    <citation type="submission" date="2019-02" db="EMBL/GenBank/DDBJ databases">
        <title>Deep-cultivation of Planctomycetes and their phenomic and genomic characterization uncovers novel biology.</title>
        <authorList>
            <person name="Wiegand S."/>
            <person name="Jogler M."/>
            <person name="Boedeker C."/>
            <person name="Pinto D."/>
            <person name="Vollmers J."/>
            <person name="Rivas-Marin E."/>
            <person name="Kohn T."/>
            <person name="Peeters S.H."/>
            <person name="Heuer A."/>
            <person name="Rast P."/>
            <person name="Oberbeckmann S."/>
            <person name="Bunk B."/>
            <person name="Jeske O."/>
            <person name="Meyerdierks A."/>
            <person name="Storesund J.E."/>
            <person name="Kallscheuer N."/>
            <person name="Luecker S."/>
            <person name="Lage O.M."/>
            <person name="Pohl T."/>
            <person name="Merkel B.J."/>
            <person name="Hornburger P."/>
            <person name="Mueller R.-W."/>
            <person name="Bruemmer F."/>
            <person name="Labrenz M."/>
            <person name="Spormann A.M."/>
            <person name="Op den Camp H."/>
            <person name="Overmann J."/>
            <person name="Amann R."/>
            <person name="Jetten M.S.M."/>
            <person name="Mascher T."/>
            <person name="Medema M.H."/>
            <person name="Devos D.P."/>
            <person name="Kaster A.-K."/>
            <person name="Ovreas L."/>
            <person name="Rohde M."/>
            <person name="Galperin M.Y."/>
            <person name="Jogler C."/>
        </authorList>
    </citation>
    <scope>NUCLEOTIDE SEQUENCE [LARGE SCALE GENOMIC DNA]</scope>
    <source>
        <strain evidence="3 4">KS4</strain>
    </source>
</reference>
<evidence type="ECO:0000259" key="2">
    <source>
        <dbReference type="Pfam" id="PF07883"/>
    </source>
</evidence>
<accession>A0A517YVF1</accession>
<dbReference type="Proteomes" id="UP000317369">
    <property type="component" value="Chromosome"/>
</dbReference>
<feature type="domain" description="Cupin type-2" evidence="2">
    <location>
        <begin position="41"/>
        <end position="111"/>
    </location>
</feature>
<dbReference type="SUPFAM" id="SSF51182">
    <property type="entry name" value="RmlC-like cupins"/>
    <property type="match status" value="1"/>
</dbReference>
<organism evidence="3 4">
    <name type="scientific">Poriferisphaera corsica</name>
    <dbReference type="NCBI Taxonomy" id="2528020"/>
    <lineage>
        <taxon>Bacteria</taxon>
        <taxon>Pseudomonadati</taxon>
        <taxon>Planctomycetota</taxon>
        <taxon>Phycisphaerae</taxon>
        <taxon>Phycisphaerales</taxon>
        <taxon>Phycisphaeraceae</taxon>
        <taxon>Poriferisphaera</taxon>
    </lineage>
</organism>
<keyword evidence="1" id="KW-0479">Metal-binding</keyword>
<keyword evidence="4" id="KW-1185">Reference proteome</keyword>
<dbReference type="PANTHER" id="PTHR35848:SF6">
    <property type="entry name" value="CUPIN TYPE-2 DOMAIN-CONTAINING PROTEIN"/>
    <property type="match status" value="1"/>
</dbReference>
<dbReference type="OrthoDB" id="9791297at2"/>
<dbReference type="Pfam" id="PF07883">
    <property type="entry name" value="Cupin_2"/>
    <property type="match status" value="1"/>
</dbReference>
<dbReference type="EC" id="4.2.1.108" evidence="3"/>
<dbReference type="InterPro" id="IPR014710">
    <property type="entry name" value="RmlC-like_jellyroll"/>
</dbReference>
<dbReference type="AlphaFoldDB" id="A0A517YVF1"/>
<dbReference type="CDD" id="cd02222">
    <property type="entry name" value="cupin_TM1459-like"/>
    <property type="match status" value="1"/>
</dbReference>
<dbReference type="Gene3D" id="2.60.120.10">
    <property type="entry name" value="Jelly Rolls"/>
    <property type="match status" value="1"/>
</dbReference>
<dbReference type="InterPro" id="IPR013096">
    <property type="entry name" value="Cupin_2"/>
</dbReference>
<evidence type="ECO:0000256" key="1">
    <source>
        <dbReference type="ARBA" id="ARBA00022723"/>
    </source>
</evidence>
<dbReference type="GO" id="GO:0033990">
    <property type="term" value="F:ectoine synthase activity"/>
    <property type="evidence" value="ECO:0007669"/>
    <property type="project" value="UniProtKB-EC"/>
</dbReference>